<sequence>MCERERLNEVPRVYRELFQRTREFADGVGKLVGALGRGGCCEDGHGSFDVINTGKIPPTTTKISTWAEAACLLVQWSRGILRHPSLGFEKLLLSQRESIHWILDDALLRICLDHWDTVTPSHLPWDLATAPLQDCLMQACKLIPEWAARDADEYRKWDVRVVYSVREALEQSYFGRSRRFLAQSRRLHELWRTVGLWGGGRLPVELAEVIVGIVCAAEGLPEGNLRKVFLPAKENKVERNGNGNGNAFGYLRATANTFLATNQHPHRLKHTIRQSPLGNPLHVLALLDPNFPQRTRKLQILDKPVHRARKRRLLPLQDLVPYAQRALLGLLLGLGFRVRVAKDGGEQDARGDAVHDTTHTAELMTDGVGGTHGNLPHQETHHGVAAAVLAVADAADQILVLALSLAVLVVLEALEQNRKRIFHMDKDILAARFIHHGLDTVIHRTHSRRQPQHPRRRRRHLWIQQDEVRRRLDTRKMLLLMRLRIHSRRIIIPLARRQTRRHHNQLHRRLCQPTRQPRLRLHKPFHRIQRKLPRREIRLHQPRHLARIRITAAPDANQTIRLLVVEQPRNLEDVVVGRVCANTGFDGYNEHAQFLL</sequence>
<dbReference type="eggNOG" id="ENOG502R8ZK">
    <property type="taxonomic scope" value="Eukaryota"/>
</dbReference>
<dbReference type="VEuPathDB" id="FungiDB:LEMA_P108690.1"/>
<proteinExistence type="predicted"/>
<dbReference type="GeneID" id="13283278"/>
<gene>
    <name evidence="1" type="ORF">LEMA_P108690.1</name>
</gene>
<reference evidence="2" key="1">
    <citation type="journal article" date="2011" name="Nat. Commun.">
        <title>Effector diversification within compartments of the Leptosphaeria maculans genome affected by Repeat-Induced Point mutations.</title>
        <authorList>
            <person name="Rouxel T."/>
            <person name="Grandaubert J."/>
            <person name="Hane J.K."/>
            <person name="Hoede C."/>
            <person name="van de Wouw A.P."/>
            <person name="Couloux A."/>
            <person name="Dominguez V."/>
            <person name="Anthouard V."/>
            <person name="Bally P."/>
            <person name="Bourras S."/>
            <person name="Cozijnsen A.J."/>
            <person name="Ciuffetti L.M."/>
            <person name="Degrave A."/>
            <person name="Dilmaghani A."/>
            <person name="Duret L."/>
            <person name="Fudal I."/>
            <person name="Goodwin S.B."/>
            <person name="Gout L."/>
            <person name="Glaser N."/>
            <person name="Linglin J."/>
            <person name="Kema G.H.J."/>
            <person name="Lapalu N."/>
            <person name="Lawrence C.B."/>
            <person name="May K."/>
            <person name="Meyer M."/>
            <person name="Ollivier B."/>
            <person name="Poulain J."/>
            <person name="Schoch C.L."/>
            <person name="Simon A."/>
            <person name="Spatafora J.W."/>
            <person name="Stachowiak A."/>
            <person name="Turgeon B.G."/>
            <person name="Tyler B.M."/>
            <person name="Vincent D."/>
            <person name="Weissenbach J."/>
            <person name="Amselem J."/>
            <person name="Quesneville H."/>
            <person name="Oliver R.P."/>
            <person name="Wincker P."/>
            <person name="Balesdent M.-H."/>
            <person name="Howlett B.J."/>
        </authorList>
    </citation>
    <scope>NUCLEOTIDE SEQUENCE [LARGE SCALE GENOMIC DNA]</scope>
    <source>
        <strain evidence="2">JN3 / isolate v23.1.3 / race Av1-4-5-6-7-8</strain>
    </source>
</reference>
<evidence type="ECO:0000313" key="2">
    <source>
        <dbReference type="Proteomes" id="UP000002668"/>
    </source>
</evidence>
<organism evidence="2">
    <name type="scientific">Leptosphaeria maculans (strain JN3 / isolate v23.1.3 / race Av1-4-5-6-7-8)</name>
    <name type="common">Blackleg fungus</name>
    <name type="synonym">Phoma lingam</name>
    <dbReference type="NCBI Taxonomy" id="985895"/>
    <lineage>
        <taxon>Eukaryota</taxon>
        <taxon>Fungi</taxon>
        <taxon>Dikarya</taxon>
        <taxon>Ascomycota</taxon>
        <taxon>Pezizomycotina</taxon>
        <taxon>Dothideomycetes</taxon>
        <taxon>Pleosporomycetidae</taxon>
        <taxon>Pleosporales</taxon>
        <taxon>Pleosporineae</taxon>
        <taxon>Leptosphaeriaceae</taxon>
        <taxon>Plenodomus</taxon>
        <taxon>Plenodomus lingam/Leptosphaeria maculans species complex</taxon>
    </lineage>
</organism>
<dbReference type="EMBL" id="FP929129">
    <property type="protein sequence ID" value="CBX96604.1"/>
    <property type="molecule type" value="Genomic_DNA"/>
</dbReference>
<accession>E4ZYS8</accession>
<protein>
    <submittedName>
        <fullName evidence="1">Predicted protein</fullName>
    </submittedName>
</protein>
<name>E4ZYS8_LEPMJ</name>
<dbReference type="OrthoDB" id="3680815at2759"/>
<dbReference type="InParanoid" id="E4ZYS8"/>
<dbReference type="AlphaFoldDB" id="E4ZYS8"/>
<evidence type="ECO:0000313" key="1">
    <source>
        <dbReference type="EMBL" id="CBX96604.1"/>
    </source>
</evidence>
<dbReference type="Proteomes" id="UP000002668">
    <property type="component" value="Genome"/>
</dbReference>
<dbReference type="HOGENOM" id="CLU_457876_0_0_1"/>
<keyword evidence="2" id="KW-1185">Reference proteome</keyword>